<reference evidence="1 2" key="1">
    <citation type="journal article" date="2018" name="Front. Microbiol.">
        <title>Genome-Wide Analysis of Corynespora cassiicola Leaf Fall Disease Putative Effectors.</title>
        <authorList>
            <person name="Lopez D."/>
            <person name="Ribeiro S."/>
            <person name="Label P."/>
            <person name="Fumanal B."/>
            <person name="Venisse J.S."/>
            <person name="Kohler A."/>
            <person name="de Oliveira R.R."/>
            <person name="Labutti K."/>
            <person name="Lipzen A."/>
            <person name="Lail K."/>
            <person name="Bauer D."/>
            <person name="Ohm R.A."/>
            <person name="Barry K.W."/>
            <person name="Spatafora J."/>
            <person name="Grigoriev I.V."/>
            <person name="Martin F.M."/>
            <person name="Pujade-Renaud V."/>
        </authorList>
    </citation>
    <scope>NUCLEOTIDE SEQUENCE [LARGE SCALE GENOMIC DNA]</scope>
    <source>
        <strain evidence="1 2">Philippines</strain>
    </source>
</reference>
<sequence length="91" mass="10058">MASLPFPPRYSITSHSFLSIPCVILWHTMPSQKPTPTPFFPLLAWFAASSFTTARARAAIFSCLAIFLLPITTRSAYGRRTSACGFSWLDG</sequence>
<protein>
    <submittedName>
        <fullName evidence="1">Uncharacterized protein</fullName>
    </submittedName>
</protein>
<name>A0A2T2NSL9_CORCC</name>
<proteinExistence type="predicted"/>
<organism evidence="1 2">
    <name type="scientific">Corynespora cassiicola Philippines</name>
    <dbReference type="NCBI Taxonomy" id="1448308"/>
    <lineage>
        <taxon>Eukaryota</taxon>
        <taxon>Fungi</taxon>
        <taxon>Dikarya</taxon>
        <taxon>Ascomycota</taxon>
        <taxon>Pezizomycotina</taxon>
        <taxon>Dothideomycetes</taxon>
        <taxon>Pleosporomycetidae</taxon>
        <taxon>Pleosporales</taxon>
        <taxon>Corynesporascaceae</taxon>
        <taxon>Corynespora</taxon>
    </lineage>
</organism>
<gene>
    <name evidence="1" type="ORF">BS50DRAFT_362651</name>
</gene>
<dbReference type="EMBL" id="KZ678134">
    <property type="protein sequence ID" value="PSN68390.1"/>
    <property type="molecule type" value="Genomic_DNA"/>
</dbReference>
<evidence type="ECO:0000313" key="1">
    <source>
        <dbReference type="EMBL" id="PSN68390.1"/>
    </source>
</evidence>
<evidence type="ECO:0000313" key="2">
    <source>
        <dbReference type="Proteomes" id="UP000240883"/>
    </source>
</evidence>
<keyword evidence="2" id="KW-1185">Reference proteome</keyword>
<accession>A0A2T2NSL9</accession>
<dbReference type="AlphaFoldDB" id="A0A2T2NSL9"/>
<dbReference type="Proteomes" id="UP000240883">
    <property type="component" value="Unassembled WGS sequence"/>
</dbReference>